<dbReference type="Pfam" id="PF04435">
    <property type="entry name" value="SPK"/>
    <property type="match status" value="2"/>
</dbReference>
<sequence length="752" mass="84894">MTSLSVENANSGSLPRNNQHLQLIPEKDILAAVGSLFLEGKKRRQNRKTLTETTQNEKKKDRNTDVQVALLNLIQILARASLKNLEDDDIMFAFRSFYPEYEITDEQLLEEIQSAKLLIEFDDTTDIFTKVHTMFIFGVPVTENFLELGFLRARGYHVNVNELKKITDYSANVSVNYSVEGSCLIESEKDAFSQTEKFRAQLHMTIDTLPSIQKRILNMLINIGNYSIQIWDDKKLYEEFNETSSMVYQDFIKELKSLKAKIEKIGDLNFVTKLKIHFMTQSPIKAEVGGNVEKDFELKLSQERTISAMKLYAKLTMSTTKGSLFENLQPKRSDRGTASRKIDVLPTSSKCSEDKLLNIESSRHAPSTNQPLVKIRGQKAIGKEKKSSGVQENDVMVVQSVDADQTSNGSNARQTTPNSSTQGASPTSVGPQYKVGAIIKEILSAMEDLDAPQLGELRRFCEEILKRPEILSKEVFLNQFLLGMRLCLRMLRKKSFAECEPGILVDSGNVLKSLVEIGRKVSSTEDQRPESLASLMHQMKNIKRICDRNSLKIPIETLKTSFWMFVRIVVSDTLTNSVALQHMRVFVALGDRSPYTDTSSSEAVDVLEMLRIITNGVHVMPTLDITELFNMLLANIAEAKDKKTNCLDVVEAVEECLCLVLHSSSEQIRAEGCVETNKVLNVLLEFSKLLTSNDVVVQERISKLFNILLVALKECEEFKIRQPTVIQILKMLMWNATDVETDLARGEVQESV</sequence>
<feature type="compositionally biased region" description="Polar residues" evidence="1">
    <location>
        <begin position="402"/>
        <end position="430"/>
    </location>
</feature>
<keyword evidence="4" id="KW-1185">Reference proteome</keyword>
<evidence type="ECO:0000259" key="2">
    <source>
        <dbReference type="Pfam" id="PF04435"/>
    </source>
</evidence>
<dbReference type="AlphaFoldDB" id="G0MU66"/>
<feature type="region of interest" description="Disordered" evidence="1">
    <location>
        <begin position="361"/>
        <end position="430"/>
    </location>
</feature>
<dbReference type="InterPro" id="IPR006570">
    <property type="entry name" value="SPK_dom"/>
</dbReference>
<reference evidence="4" key="1">
    <citation type="submission" date="2011-07" db="EMBL/GenBank/DDBJ databases">
        <authorList>
            <consortium name="Caenorhabditis brenneri Sequencing and Analysis Consortium"/>
            <person name="Wilson R.K."/>
        </authorList>
    </citation>
    <scope>NUCLEOTIDE SEQUENCE [LARGE SCALE GENOMIC DNA]</scope>
    <source>
        <strain evidence="4">PB2801</strain>
    </source>
</reference>
<protein>
    <recommendedName>
        <fullName evidence="2">SPK domain-containing protein</fullName>
    </recommendedName>
</protein>
<feature type="domain" description="SPK" evidence="2">
    <location>
        <begin position="217"/>
        <end position="307"/>
    </location>
</feature>
<dbReference type="InParanoid" id="G0MU66"/>
<dbReference type="HOGENOM" id="CLU_370164_0_0_1"/>
<organism evidence="4">
    <name type="scientific">Caenorhabditis brenneri</name>
    <name type="common">Nematode worm</name>
    <dbReference type="NCBI Taxonomy" id="135651"/>
    <lineage>
        <taxon>Eukaryota</taxon>
        <taxon>Metazoa</taxon>
        <taxon>Ecdysozoa</taxon>
        <taxon>Nematoda</taxon>
        <taxon>Chromadorea</taxon>
        <taxon>Rhabditida</taxon>
        <taxon>Rhabditina</taxon>
        <taxon>Rhabditomorpha</taxon>
        <taxon>Rhabditoidea</taxon>
        <taxon>Rhabditidae</taxon>
        <taxon>Peloderinae</taxon>
        <taxon>Caenorhabditis</taxon>
    </lineage>
</organism>
<evidence type="ECO:0000313" key="4">
    <source>
        <dbReference type="Proteomes" id="UP000008068"/>
    </source>
</evidence>
<feature type="domain" description="SPK" evidence="2">
    <location>
        <begin position="104"/>
        <end position="172"/>
    </location>
</feature>
<evidence type="ECO:0000256" key="1">
    <source>
        <dbReference type="SAM" id="MobiDB-lite"/>
    </source>
</evidence>
<name>G0MU66_CAEBE</name>
<dbReference type="EMBL" id="GL379812">
    <property type="protein sequence ID" value="EGT44188.1"/>
    <property type="molecule type" value="Genomic_DNA"/>
</dbReference>
<gene>
    <name evidence="3" type="ORF">CAEBREN_02068</name>
</gene>
<evidence type="ECO:0000313" key="3">
    <source>
        <dbReference type="EMBL" id="EGT44188.1"/>
    </source>
</evidence>
<proteinExistence type="predicted"/>
<accession>G0MU66</accession>
<dbReference type="Proteomes" id="UP000008068">
    <property type="component" value="Unassembled WGS sequence"/>
</dbReference>